<evidence type="ECO:0000313" key="4">
    <source>
        <dbReference type="Proteomes" id="UP000290408"/>
    </source>
</evidence>
<gene>
    <name evidence="3" type="ORF">EXU32_05865</name>
</gene>
<dbReference type="Proteomes" id="UP000290408">
    <property type="component" value="Chromosome"/>
</dbReference>
<feature type="region of interest" description="Disordered" evidence="1">
    <location>
        <begin position="100"/>
        <end position="209"/>
    </location>
</feature>
<protein>
    <recommendedName>
        <fullName evidence="5">Transmembrane protein</fullName>
    </recommendedName>
</protein>
<feature type="compositionally biased region" description="Basic and acidic residues" evidence="1">
    <location>
        <begin position="107"/>
        <end position="133"/>
    </location>
</feature>
<evidence type="ECO:0008006" key="5">
    <source>
        <dbReference type="Google" id="ProtNLM"/>
    </source>
</evidence>
<dbReference type="RefSeq" id="WP_130629053.1">
    <property type="nucleotide sequence ID" value="NZ_CP036164.1"/>
</dbReference>
<sequence length="209" mass="22911">MTEHPVAPSPTRQFAPLAIILGIPLIFAAIFFYTTPIMIPSGGAQGIFKCGSPSSPNAESKNVCQEPESVGKNQAVYSGLSGVALLGLGAVWLLRGQRGEDDEWDDDAPRSRRDDDIDLRSDDRGRGATRDTGRGSLRGAPRSREDEDRPRARAADDVETDPDEGDDAAETRVSRRSSGKRRSVLRDDDFADPPARRRSDDDWESDGWR</sequence>
<dbReference type="EMBL" id="CP036164">
    <property type="protein sequence ID" value="QBF45823.1"/>
    <property type="molecule type" value="Genomic_DNA"/>
</dbReference>
<feature type="transmembrane region" description="Helical" evidence="2">
    <location>
        <begin position="75"/>
        <end position="94"/>
    </location>
</feature>
<dbReference type="KEGG" id="jli:EXU32_05865"/>
<keyword evidence="2" id="KW-0812">Transmembrane</keyword>
<evidence type="ECO:0000256" key="1">
    <source>
        <dbReference type="SAM" id="MobiDB-lite"/>
    </source>
</evidence>
<feature type="compositionally biased region" description="Basic and acidic residues" evidence="1">
    <location>
        <begin position="184"/>
        <end position="209"/>
    </location>
</feature>
<feature type="transmembrane region" description="Helical" evidence="2">
    <location>
        <begin position="14"/>
        <end position="33"/>
    </location>
</feature>
<keyword evidence="2" id="KW-0472">Membrane</keyword>
<keyword evidence="2" id="KW-1133">Transmembrane helix</keyword>
<keyword evidence="4" id="KW-1185">Reference proteome</keyword>
<accession>A0A4P6MWN8</accession>
<evidence type="ECO:0000313" key="3">
    <source>
        <dbReference type="EMBL" id="QBF45823.1"/>
    </source>
</evidence>
<feature type="compositionally biased region" description="Acidic residues" evidence="1">
    <location>
        <begin position="157"/>
        <end position="168"/>
    </location>
</feature>
<name>A0A4P6MWN8_9MICO</name>
<dbReference type="AlphaFoldDB" id="A0A4P6MWN8"/>
<dbReference type="OrthoDB" id="4872438at2"/>
<reference evidence="3 4" key="1">
    <citation type="submission" date="2019-02" db="EMBL/GenBank/DDBJ databases">
        <title>Genomic data mining of an Antarctic deep-sea actinobacterium, Janibacterlimosus P3-3-X1.</title>
        <authorList>
            <person name="Liao L."/>
            <person name="Chen B."/>
        </authorList>
    </citation>
    <scope>NUCLEOTIDE SEQUENCE [LARGE SCALE GENOMIC DNA]</scope>
    <source>
        <strain evidence="3 4">P3-3-X1</strain>
    </source>
</reference>
<feature type="compositionally biased region" description="Basic and acidic residues" evidence="1">
    <location>
        <begin position="142"/>
        <end position="156"/>
    </location>
</feature>
<organism evidence="3 4">
    <name type="scientific">Janibacter limosus</name>
    <dbReference type="NCBI Taxonomy" id="53458"/>
    <lineage>
        <taxon>Bacteria</taxon>
        <taxon>Bacillati</taxon>
        <taxon>Actinomycetota</taxon>
        <taxon>Actinomycetes</taxon>
        <taxon>Micrococcales</taxon>
        <taxon>Intrasporangiaceae</taxon>
        <taxon>Janibacter</taxon>
    </lineage>
</organism>
<evidence type="ECO:0000256" key="2">
    <source>
        <dbReference type="SAM" id="Phobius"/>
    </source>
</evidence>
<proteinExistence type="predicted"/>
<feature type="compositionally biased region" description="Basic residues" evidence="1">
    <location>
        <begin position="174"/>
        <end position="183"/>
    </location>
</feature>